<accession>A0A375Z497</accession>
<evidence type="ECO:0008006" key="3">
    <source>
        <dbReference type="Google" id="ProtNLM"/>
    </source>
</evidence>
<dbReference type="NCBIfam" id="NF033942">
    <property type="entry name" value="GjpA"/>
    <property type="match status" value="1"/>
</dbReference>
<dbReference type="RefSeq" id="WP_113964511.1">
    <property type="nucleotide sequence ID" value="NZ_UEGW01000001.1"/>
</dbReference>
<dbReference type="AlphaFoldDB" id="A0A375Z497"/>
<protein>
    <recommendedName>
        <fullName evidence="3">PE-PGRS family protein</fullName>
    </recommendedName>
</protein>
<keyword evidence="2" id="KW-1185">Reference proteome</keyword>
<dbReference type="Proteomes" id="UP000252015">
    <property type="component" value="Unassembled WGS sequence"/>
</dbReference>
<evidence type="ECO:0000313" key="2">
    <source>
        <dbReference type="Proteomes" id="UP000252015"/>
    </source>
</evidence>
<organism evidence="1 2">
    <name type="scientific">Mycobacterium shimoidei</name>
    <dbReference type="NCBI Taxonomy" id="29313"/>
    <lineage>
        <taxon>Bacteria</taxon>
        <taxon>Bacillati</taxon>
        <taxon>Actinomycetota</taxon>
        <taxon>Actinomycetes</taxon>
        <taxon>Mycobacteriales</taxon>
        <taxon>Mycobacteriaceae</taxon>
        <taxon>Mycobacterium</taxon>
    </lineage>
</organism>
<evidence type="ECO:0000313" key="1">
    <source>
        <dbReference type="EMBL" id="SRX95994.1"/>
    </source>
</evidence>
<gene>
    <name evidence="1" type="ORF">MSP7336_04269</name>
</gene>
<proteinExistence type="predicted"/>
<dbReference type="EMBL" id="UEGW01000001">
    <property type="protein sequence ID" value="SRX95994.1"/>
    <property type="molecule type" value="Genomic_DNA"/>
</dbReference>
<sequence length="327" mass="32939">MELATRPWITAGIALAGAGAIVATPMAMSSPTLPDLQTRAVNLTSGVDPLTEWADVLQAAQANATGIFDQFAAAPFPVLQQEIVNQAGYLQDLIGDPSSISTVLTDIQDNLMAAGAAPFAADPGTLDVAHDGIFGLLPLFEGDNAAQLQPLLDFAASPLSGILLGAVGPLISPMLALNDDITDIGTALSGATPDLTTAFDDLVNIPASLTGAFLNGYGDVDLSALLPLLPSDLFSGVSLSSIEVAMGGLLSEGGSLFNALGLGIDLSGVTLTLSPGEAPGMLGSMVELAQVIAESIGWSGTGDPLAALFDMGANSAADLATDFASLF</sequence>
<reference evidence="1 2" key="1">
    <citation type="submission" date="2018-05" db="EMBL/GenBank/DDBJ databases">
        <authorList>
            <consortium name="IHU Genomes"/>
        </authorList>
    </citation>
    <scope>NUCLEOTIDE SEQUENCE [LARGE SCALE GENOMIC DNA]</scope>
    <source>
        <strain evidence="1 2">P7336</strain>
    </source>
</reference>
<name>A0A375Z497_MYCSH</name>
<dbReference type="InterPro" id="IPR049934">
    <property type="entry name" value="GjpA-like"/>
</dbReference>